<evidence type="ECO:0000256" key="3">
    <source>
        <dbReference type="ARBA" id="ARBA00023163"/>
    </source>
</evidence>
<evidence type="ECO:0000313" key="5">
    <source>
        <dbReference type="EMBL" id="MBE1553344.1"/>
    </source>
</evidence>
<reference evidence="5" key="1">
    <citation type="submission" date="2020-10" db="EMBL/GenBank/DDBJ databases">
        <title>Genomic Encyclopedia of Type Strains, Phase IV (KMG-IV): sequencing the most valuable type-strain genomes for metagenomic binning, comparative biology and taxonomic classification.</title>
        <authorList>
            <person name="Goeker M."/>
        </authorList>
    </citation>
    <scope>NUCLEOTIDE SEQUENCE</scope>
    <source>
        <strain evidence="5">DSM 13886</strain>
    </source>
</reference>
<dbReference type="GO" id="GO:0003700">
    <property type="term" value="F:DNA-binding transcription factor activity"/>
    <property type="evidence" value="ECO:0007669"/>
    <property type="project" value="InterPro"/>
</dbReference>
<dbReference type="PANTHER" id="PTHR43280">
    <property type="entry name" value="ARAC-FAMILY TRANSCRIPTIONAL REGULATOR"/>
    <property type="match status" value="1"/>
</dbReference>
<dbReference type="InterPro" id="IPR018062">
    <property type="entry name" value="HTH_AraC-typ_CS"/>
</dbReference>
<evidence type="ECO:0000256" key="1">
    <source>
        <dbReference type="ARBA" id="ARBA00023015"/>
    </source>
</evidence>
<dbReference type="PROSITE" id="PS01124">
    <property type="entry name" value="HTH_ARAC_FAMILY_2"/>
    <property type="match status" value="1"/>
</dbReference>
<proteinExistence type="predicted"/>
<dbReference type="PROSITE" id="PS00041">
    <property type="entry name" value="HTH_ARAC_FAMILY_1"/>
    <property type="match status" value="1"/>
</dbReference>
<dbReference type="PRINTS" id="PR00032">
    <property type="entry name" value="HTHARAC"/>
</dbReference>
<dbReference type="AlphaFoldDB" id="A0A927MKQ9"/>
<gene>
    <name evidence="5" type="ORF">H4683_000413</name>
</gene>
<dbReference type="EMBL" id="JADBEL010000001">
    <property type="protein sequence ID" value="MBE1553344.1"/>
    <property type="molecule type" value="Genomic_DNA"/>
</dbReference>
<dbReference type="SMART" id="SM00342">
    <property type="entry name" value="HTH_ARAC"/>
    <property type="match status" value="1"/>
</dbReference>
<organism evidence="5 6">
    <name type="scientific">Sporosarcina limicola</name>
    <dbReference type="NCBI Taxonomy" id="34101"/>
    <lineage>
        <taxon>Bacteria</taxon>
        <taxon>Bacillati</taxon>
        <taxon>Bacillota</taxon>
        <taxon>Bacilli</taxon>
        <taxon>Bacillales</taxon>
        <taxon>Caryophanaceae</taxon>
        <taxon>Sporosarcina</taxon>
    </lineage>
</organism>
<name>A0A927MKQ9_9BACL</name>
<feature type="domain" description="HTH araC/xylS-type" evidence="4">
    <location>
        <begin position="182"/>
        <end position="280"/>
    </location>
</feature>
<dbReference type="InterPro" id="IPR009057">
    <property type="entry name" value="Homeodomain-like_sf"/>
</dbReference>
<keyword evidence="2 5" id="KW-0238">DNA-binding</keyword>
<comment type="caution">
    <text evidence="5">The sequence shown here is derived from an EMBL/GenBank/DDBJ whole genome shotgun (WGS) entry which is preliminary data.</text>
</comment>
<dbReference type="Proteomes" id="UP000658225">
    <property type="component" value="Unassembled WGS sequence"/>
</dbReference>
<keyword evidence="1" id="KW-0805">Transcription regulation</keyword>
<dbReference type="InterPro" id="IPR018060">
    <property type="entry name" value="HTH_AraC"/>
</dbReference>
<dbReference type="SUPFAM" id="SSF46689">
    <property type="entry name" value="Homeodomain-like"/>
    <property type="match status" value="2"/>
</dbReference>
<dbReference type="Gene3D" id="1.10.10.60">
    <property type="entry name" value="Homeodomain-like"/>
    <property type="match status" value="2"/>
</dbReference>
<evidence type="ECO:0000256" key="2">
    <source>
        <dbReference type="ARBA" id="ARBA00023125"/>
    </source>
</evidence>
<keyword evidence="6" id="KW-1185">Reference proteome</keyword>
<protein>
    <submittedName>
        <fullName evidence="5">AraC-like DNA-binding protein</fullName>
    </submittedName>
</protein>
<sequence length="280" mass="32821">MTEREPKNFVLQAKSDQFFWEGTGQLSIKTFSRGSAHYKTNKGFFAVEENRYILLNEGDYTISIEDTCEVESFCLFFKRGFAEEVSRCLEESTDNLLSDPYRPLHATGFFEKTYTKNKILGSQLDYFSTNFSSMREDSLWQEEQFHKVMKTILCTQRETWNEVDSMKSMRSSTREELYRRVNVAHDYIRAFYNHPIGLHEISRIACMSPNHLLKNYSQLFGRTPHQHMTKLRISKAKQLLNDTNSSVTDIAFEIGFNNSSSFSKMFKQFTGTSPMQYRKK</sequence>
<dbReference type="RefSeq" id="WP_192597142.1">
    <property type="nucleotide sequence ID" value="NZ_JADBEL010000001.1"/>
</dbReference>
<dbReference type="InterPro" id="IPR020449">
    <property type="entry name" value="Tscrpt_reg_AraC-type_HTH"/>
</dbReference>
<dbReference type="Pfam" id="PF12833">
    <property type="entry name" value="HTH_18"/>
    <property type="match status" value="1"/>
</dbReference>
<dbReference type="PANTHER" id="PTHR43280:SF28">
    <property type="entry name" value="HTH-TYPE TRANSCRIPTIONAL ACTIVATOR RHAS"/>
    <property type="match status" value="1"/>
</dbReference>
<evidence type="ECO:0000313" key="6">
    <source>
        <dbReference type="Proteomes" id="UP000658225"/>
    </source>
</evidence>
<evidence type="ECO:0000259" key="4">
    <source>
        <dbReference type="PROSITE" id="PS01124"/>
    </source>
</evidence>
<keyword evidence="3" id="KW-0804">Transcription</keyword>
<dbReference type="GO" id="GO:0043565">
    <property type="term" value="F:sequence-specific DNA binding"/>
    <property type="evidence" value="ECO:0007669"/>
    <property type="project" value="InterPro"/>
</dbReference>
<accession>A0A927MKQ9</accession>